<accession>A0A0A9AH50</accession>
<sequence length="22" mass="2471">MRVCDFHLSYLLVAAGTIIFNS</sequence>
<reference evidence="1" key="1">
    <citation type="submission" date="2014-09" db="EMBL/GenBank/DDBJ databases">
        <authorList>
            <person name="Magalhaes I.L.F."/>
            <person name="Oliveira U."/>
            <person name="Santos F.R."/>
            <person name="Vidigal T.H.D.A."/>
            <person name="Brescovit A.D."/>
            <person name="Santos A.J."/>
        </authorList>
    </citation>
    <scope>NUCLEOTIDE SEQUENCE</scope>
    <source>
        <tissue evidence="1">Shoot tissue taken approximately 20 cm above the soil surface</tissue>
    </source>
</reference>
<dbReference type="AlphaFoldDB" id="A0A0A9AH50"/>
<dbReference type="EMBL" id="GBRH01251463">
    <property type="protein sequence ID" value="JAD46432.1"/>
    <property type="molecule type" value="Transcribed_RNA"/>
</dbReference>
<organism evidence="1">
    <name type="scientific">Arundo donax</name>
    <name type="common">Giant reed</name>
    <name type="synonym">Donax arundinaceus</name>
    <dbReference type="NCBI Taxonomy" id="35708"/>
    <lineage>
        <taxon>Eukaryota</taxon>
        <taxon>Viridiplantae</taxon>
        <taxon>Streptophyta</taxon>
        <taxon>Embryophyta</taxon>
        <taxon>Tracheophyta</taxon>
        <taxon>Spermatophyta</taxon>
        <taxon>Magnoliopsida</taxon>
        <taxon>Liliopsida</taxon>
        <taxon>Poales</taxon>
        <taxon>Poaceae</taxon>
        <taxon>PACMAD clade</taxon>
        <taxon>Arundinoideae</taxon>
        <taxon>Arundineae</taxon>
        <taxon>Arundo</taxon>
    </lineage>
</organism>
<reference evidence="1" key="2">
    <citation type="journal article" date="2015" name="Data Brief">
        <title>Shoot transcriptome of the giant reed, Arundo donax.</title>
        <authorList>
            <person name="Barrero R.A."/>
            <person name="Guerrero F.D."/>
            <person name="Moolhuijzen P."/>
            <person name="Goolsby J.A."/>
            <person name="Tidwell J."/>
            <person name="Bellgard S.E."/>
            <person name="Bellgard M.I."/>
        </authorList>
    </citation>
    <scope>NUCLEOTIDE SEQUENCE</scope>
    <source>
        <tissue evidence="1">Shoot tissue taken approximately 20 cm above the soil surface</tissue>
    </source>
</reference>
<evidence type="ECO:0000313" key="1">
    <source>
        <dbReference type="EMBL" id="JAD46432.1"/>
    </source>
</evidence>
<protein>
    <submittedName>
        <fullName evidence="1">Uncharacterized protein</fullName>
    </submittedName>
</protein>
<name>A0A0A9AH50_ARUDO</name>
<proteinExistence type="predicted"/>